<evidence type="ECO:0000259" key="1">
    <source>
        <dbReference type="SMART" id="SM00507"/>
    </source>
</evidence>
<dbReference type="AlphaFoldDB" id="A0A1G2QQI1"/>
<protein>
    <recommendedName>
        <fullName evidence="1">HNH nuclease domain-containing protein</fullName>
    </recommendedName>
</protein>
<dbReference type="InterPro" id="IPR050723">
    <property type="entry name" value="CFA/CMAS"/>
</dbReference>
<dbReference type="Pfam" id="PF13649">
    <property type="entry name" value="Methyltransf_25"/>
    <property type="match status" value="1"/>
</dbReference>
<dbReference type="InterPro" id="IPR029063">
    <property type="entry name" value="SAM-dependent_MTases_sf"/>
</dbReference>
<reference evidence="2 3" key="1">
    <citation type="journal article" date="2016" name="Nat. Commun.">
        <title>Thousands of microbial genomes shed light on interconnected biogeochemical processes in an aquifer system.</title>
        <authorList>
            <person name="Anantharaman K."/>
            <person name="Brown C.T."/>
            <person name="Hug L.A."/>
            <person name="Sharon I."/>
            <person name="Castelle C.J."/>
            <person name="Probst A.J."/>
            <person name="Thomas B.C."/>
            <person name="Singh A."/>
            <person name="Wilkins M.J."/>
            <person name="Karaoz U."/>
            <person name="Brodie E.L."/>
            <person name="Williams K.H."/>
            <person name="Hubbard S.S."/>
            <person name="Banfield J.F."/>
        </authorList>
    </citation>
    <scope>NUCLEOTIDE SEQUENCE [LARGE SCALE GENOMIC DNA]</scope>
</reference>
<dbReference type="CDD" id="cd02440">
    <property type="entry name" value="AdoMet_MTases"/>
    <property type="match status" value="1"/>
</dbReference>
<evidence type="ECO:0000313" key="3">
    <source>
        <dbReference type="Proteomes" id="UP000179245"/>
    </source>
</evidence>
<evidence type="ECO:0000313" key="2">
    <source>
        <dbReference type="EMBL" id="OHA62753.1"/>
    </source>
</evidence>
<dbReference type="SUPFAM" id="SSF53335">
    <property type="entry name" value="S-adenosyl-L-methionine-dependent methyltransferases"/>
    <property type="match status" value="1"/>
</dbReference>
<proteinExistence type="predicted"/>
<dbReference type="Gene3D" id="1.10.30.50">
    <property type="match status" value="1"/>
</dbReference>
<dbReference type="PANTHER" id="PTHR43667:SF2">
    <property type="entry name" value="FATTY ACID C-METHYL TRANSFERASE"/>
    <property type="match status" value="1"/>
</dbReference>
<dbReference type="InterPro" id="IPR003615">
    <property type="entry name" value="HNH_nuc"/>
</dbReference>
<accession>A0A1G2QQI1</accession>
<name>A0A1G2QQI1_9BACT</name>
<sequence>MHLETLDYYNANSESLAAKYKQADVKEIQALLSRWLPAQGRVLEIGCGCGRDAAYAAALGCQVLATDASPAMLAQAVKAIAATGLSSKVTLKQQSFPCQQGDQFLNQKFDAVLASAVIMHLPDHELFEFAFQIKTLLKANGLFICSFCTERPQDPDDTRLFSLRQPAEVQLMFERLGFKVLASEISKDTLGRPIKWATLVFSLENSIGTRPVDQIESIINRDKKVATYKLALLKALCEIAQTSSQHARFLPGDIVSLPLGLLVEKWLYYYWPLIDTELNLPEMQVGVRARGLSFRGDLRRLIDACGRGGLDSFYSLFESGRLNSAQTALLKKAATSIASTIVSGPIQYAGGAAKDVPRIFLHKGSLRLPKCETPTDLLGALGHIYIPATLWREMCLLGHWIGEAITMRWAELSHEFTKKEVPVQDILSRLIIRPEADRMVTQARQIYCGKELECVWTGKTLKPGQAHIDHVIPFTLWHNNDLWNLLPADPHVNNQKRDKIVTRHTLYASKDRIVGFWRIAKQEAPLRFQAELSRTLLRGPQENNWEIPAFSALSEAIETVALQRGVQRWEN</sequence>
<dbReference type="STRING" id="1802443.A2117_01405"/>
<organism evidence="2 3">
    <name type="scientific">Candidatus Wildermuthbacteria bacterium GWA2_46_15</name>
    <dbReference type="NCBI Taxonomy" id="1802443"/>
    <lineage>
        <taxon>Bacteria</taxon>
        <taxon>Candidatus Wildermuthiibacteriota</taxon>
    </lineage>
</organism>
<gene>
    <name evidence="2" type="ORF">A2117_01405</name>
</gene>
<comment type="caution">
    <text evidence="2">The sequence shown here is derived from an EMBL/GenBank/DDBJ whole genome shotgun (WGS) entry which is preliminary data.</text>
</comment>
<dbReference type="Gene3D" id="3.40.50.150">
    <property type="entry name" value="Vaccinia Virus protein VP39"/>
    <property type="match status" value="1"/>
</dbReference>
<dbReference type="Pfam" id="PF13395">
    <property type="entry name" value="HNH_4"/>
    <property type="match status" value="1"/>
</dbReference>
<dbReference type="SMART" id="SM00507">
    <property type="entry name" value="HNHc"/>
    <property type="match status" value="1"/>
</dbReference>
<dbReference type="EMBL" id="MHTO01000004">
    <property type="protein sequence ID" value="OHA62753.1"/>
    <property type="molecule type" value="Genomic_DNA"/>
</dbReference>
<dbReference type="PANTHER" id="PTHR43667">
    <property type="entry name" value="CYCLOPROPANE-FATTY-ACYL-PHOSPHOLIPID SYNTHASE"/>
    <property type="match status" value="1"/>
</dbReference>
<dbReference type="Proteomes" id="UP000179245">
    <property type="component" value="Unassembled WGS sequence"/>
</dbReference>
<dbReference type="CDD" id="cd00085">
    <property type="entry name" value="HNHc"/>
    <property type="match status" value="1"/>
</dbReference>
<feature type="domain" description="HNH nuclease" evidence="1">
    <location>
        <begin position="442"/>
        <end position="494"/>
    </location>
</feature>
<dbReference type="InterPro" id="IPR041698">
    <property type="entry name" value="Methyltransf_25"/>
</dbReference>